<accession>A0AA88CWV1</accession>
<sequence>MLWHGGAGSMGWTELAARGLEESEMRLMEALERLVGRGAARSGLLVRPEEARTGNGNREAVGEGWAWLVAGRKGLVGGDLIRAVEVLAMALVRFVCSNPRSNLGQIAPAG</sequence>
<comment type="caution">
    <text evidence="1">The sequence shown here is derived from an EMBL/GenBank/DDBJ whole genome shotgun (WGS) entry which is preliminary data.</text>
</comment>
<dbReference type="AlphaFoldDB" id="A0AA88CWV1"/>
<organism evidence="1 2">
    <name type="scientific">Ficus carica</name>
    <name type="common">Common fig</name>
    <dbReference type="NCBI Taxonomy" id="3494"/>
    <lineage>
        <taxon>Eukaryota</taxon>
        <taxon>Viridiplantae</taxon>
        <taxon>Streptophyta</taxon>
        <taxon>Embryophyta</taxon>
        <taxon>Tracheophyta</taxon>
        <taxon>Spermatophyta</taxon>
        <taxon>Magnoliopsida</taxon>
        <taxon>eudicotyledons</taxon>
        <taxon>Gunneridae</taxon>
        <taxon>Pentapetalae</taxon>
        <taxon>rosids</taxon>
        <taxon>fabids</taxon>
        <taxon>Rosales</taxon>
        <taxon>Moraceae</taxon>
        <taxon>Ficeae</taxon>
        <taxon>Ficus</taxon>
    </lineage>
</organism>
<reference evidence="1" key="1">
    <citation type="submission" date="2023-07" db="EMBL/GenBank/DDBJ databases">
        <title>draft genome sequence of fig (Ficus carica).</title>
        <authorList>
            <person name="Takahashi T."/>
            <person name="Nishimura K."/>
        </authorList>
    </citation>
    <scope>NUCLEOTIDE SEQUENCE</scope>
</reference>
<keyword evidence="2" id="KW-1185">Reference proteome</keyword>
<evidence type="ECO:0000313" key="2">
    <source>
        <dbReference type="Proteomes" id="UP001187192"/>
    </source>
</evidence>
<dbReference type="Proteomes" id="UP001187192">
    <property type="component" value="Unassembled WGS sequence"/>
</dbReference>
<gene>
    <name evidence="1" type="ORF">TIFTF001_044812</name>
</gene>
<name>A0AA88CWV1_FICCA</name>
<dbReference type="EMBL" id="BTGU01003529">
    <property type="protein sequence ID" value="GMN33566.1"/>
    <property type="molecule type" value="Genomic_DNA"/>
</dbReference>
<protein>
    <submittedName>
        <fullName evidence="1">Uncharacterized protein</fullName>
    </submittedName>
</protein>
<proteinExistence type="predicted"/>
<evidence type="ECO:0000313" key="1">
    <source>
        <dbReference type="EMBL" id="GMN33566.1"/>
    </source>
</evidence>